<dbReference type="Proteomes" id="UP000593562">
    <property type="component" value="Unassembled WGS sequence"/>
</dbReference>
<name>A0A7J7CQT9_TRIWF</name>
<protein>
    <recommendedName>
        <fullName evidence="4 9">Midasin</fullName>
    </recommendedName>
</protein>
<dbReference type="GO" id="GO:0005524">
    <property type="term" value="F:ATP binding"/>
    <property type="evidence" value="ECO:0007669"/>
    <property type="project" value="UniProtKB-KW"/>
</dbReference>
<comment type="function">
    <text evidence="9">Nuclear chaperone required for maturation and nuclear export of pre-60S ribosome subunits.</text>
</comment>
<dbReference type="InParanoid" id="A0A7J7CQT9"/>
<dbReference type="InterPro" id="IPR003593">
    <property type="entry name" value="AAA+_ATPase"/>
</dbReference>
<sequence>MAMDGSFSVKQALERFLARCPKLAGHPQMEYLLKKEGTLTEEEVSSSVAELFLHQSYTIPLIGCFRPISQRVVEKAVALLRLVLKLGSNSDDHDNDDDTEDVFLEVDDARVFSIIEVYVQRGRFLSLHELACLALCRALDLAPFLLGSVLAYFEFAPPPFQRPVLMKAAVAKSSLYLHPVRTSYRLLVMEPEVFSRLWDWSFFVQFVKKCVAVDLKWYGIQILCLILKLSDKMLADFGLGDEEAFLCWLGWEEFCQDVAMEKFALFIESPDHKTLDSVDGYTHLNQENCLKFVGIESPSSSPIHEIEPSVQRQKLAYWDNKSGGYPFVMTSMVKKSFEMMVLAVSQKWPVLLYGPPGAGKTALISKLARDSGNQVLSIHMDDQIDGKTLIGSYVCTEQPGEFRWQPGSLTQAVLNGFWVVFEDIDKAASDVQSILLPFLEGASSFVTSHGEDIKVAESFRLFSTMSTLHEFTRNAEGGNSLSALWRRVMIRTPKQDDLRNIIKAWYPNLESLAEKLVETFERVNSAFLQQSVGYRTGKLASSGSFSRFSLRDLLKWCKRIVGLGVISIGDGLSAYHCNCIFLEAVDIFAAFFTSAENRLTIMKDIAKFWAVPITEAETLYPFNKPVIQDLQSELRIGRVALLHAEAALRDPRRPFVEIRSSLHVLERIASSVKYNEPVLLVGETGTGKTTLVQNLAMRLGQKLTVLNLSQQSDVADLLGGFKPMDARFICIPLYKDFEDLFSRTTSVKRNINILGSLQQYFVNKNWRMLLREIKKVAEYFQRPVDLERPGSVRKRRKALDGKLLKKWENFSVKLETAYGQIDGTSGMVFSFVEGAFVTALKNGEWILLDEVNLAPPETLQRIIGVLEGEYGSLCLAERGDVSHIHRHPNFRIFGCMNPATDAGKRDLPFSLRSRFTEYFVDDVLDDEDLLLFIGRFMEESLSNSELMERIKNFYKAAKKHSEENLQDGANQKPQYSLRSLYRALEYTGKAKRQFGFQKAMYDGFCMFFLTLLDLPSAKIMDKVMKKTLLVRSNHPHIPFDSYLTIKESSRSDDFVEGYVLTKSVKEHLTNLARAIFIKRYPVLLQGPTSSGKTSLVRYLAAVTGHEFVRINNHEHTDLQEYLGSYITDACGKLVFHEGVLVKAVRNGYWVVLDELNLAPSDVLEALNRLLDDNRELFVPELCETVRAHPDFMLFATQNPPTFYGGRKVLSRAFRNRFVELHIDEIPDDELSMILEIRCQIPGSYATRMVNIMKDLQLHRQSSKVFAGKHGFITPRDLFRWANRYRAFGRSYEDLARDGYYLLAERLRNEDEKCVVQEVLEKHLRVKLIKDNLYMQELALDPCTVGRVPDNTQNVVWTKSMKRLYFLVKRCYELREPVLLVGETGGGKTTVCQLLGEQLRSKLHILNCHQYSETSDFLGGFYPTRDRSKLMSEFKDLIEQLKLSGAILQFPGHVEISSDIGQATLTLDQLAVVIESYRHGLVSSSDVSVQDVDTIEEMKSHLAELHQDWEALFKWQDGPLVQAMKTGDLFLVDEISLADDSVLERLNSVLEPERKLTLAEKGGPDLETVTAHENFFVLATMNPGGDYGKKELSPALRNRFTEIWVPPVSDLDELKSIALNRISHPELSFVVDPMLKFWDWFNQLETGRMLTIRDLLSWIAFINVTHKSLGSHYAFLHGVFLILLDGLSLGTAISNEYADNLREKCFSFLLEQLKVDTESNFMSKMENYGWVRCETRKHDPGTTGDMSHNARMECGDVFGIDPFYIEKGGERCELDGFEFLAPTTCRNALRVLRAMQLPKPVLLEGSPGVGKTSLIIALGKFSGHRVVRINLSEQTDIMDLLGSDLPVESDEGMKFAWSDGILLQALKDGDWVLLDELNLAPQSVLEGLNAILDHRAEVFIPELGRRFRCPSSFRVFACQNPSSQGSGRKGLPRSFLNRFTKVYVDELVRDDYNSICQSLYPSIANPVLEKLIDFNKRLHEDTMVYHKFAQDGSPWEFNLRDVIRSCQIIQCAAEELKFDCFVNILYIQRMRTASDRVEVMRIYEEIFGMKPFINPYPRVQVNSQCLIVGNAVLRRNYTRSKISNRRLDIMPGIRQSLEAVAHCIQHKWLCILVGPPSSGKTSLIRLLAQLTGNRLNELNLSSTTDISELLGCFEQYNAFRNFRSVVAQVECYVNEYCNLLSDFTKDEDLVTRWLAFSSSMDSSSLSGSTSMTVQNWKLLVDSLSLLTDIIGKLELVLKQSSCFSWTCNDLNDTMKAIAKLQEAHQRPFSKKFEWLAGPLIKALENGEWIILENANLCNPTVLDRINSLVEHCGSITVNERGIVDGKQLVLQPHPDFRMFLTVNPIYGEVSRAMRNRGVEIFMMQPYWLNDGSGNSCTDIELRDVKRFLVLSGVPVVELVDSMAKAHLYARDEGLPKNIRITFLELARWVQLFQQLLMNGNQPMWSLQTSWEHTYLSSFGEAVGGDIINHAKLTYLTVTELLESDLPFECSLHLSGSWPMPLKLKDFTSYPNEAYVKQNSMLLEYIGANCALYEIGRSLNPCPMGHLTSDGQMGKRTCVIDMELLCQIIRSKSPNRMISISKRSTEFDFRMAKKMLLFAANWTIEQATERDLDLYIHRIRWFSSQLRPCCQLLSFFVTSFTEELKHPIWKDIFHFRHHIASILKVDLDSQPVPLLSLEFVDMTKSNDNLRSCGELLGHAIECAGLLRVTYHRWNFELGHKYSDDTKCIIPVLKSLHLLEKEVLGMLVASPSFDLLIQLYGDLLEDHMGFSDAISSSQFEQMLICWRSLKKHVSKLQGFCPGAVENVLRESSVLDNVFQRSEKSLLWIHGGHPFMPASANLYNKHQQLLKLCESIWPTKLDSQRQENYCHVEVVASFNAEVRSLALQGVCLSSYIMVKYNDDGDSQVQKLEEMHQMLLRRYGSEKNKLKAKLGSEEELDFEENSSTCCGFHPENLCLGSNSGIWLDTLFIIDSAAFALDTELLEKLLSIILDDYEGLQQGLSSILKLLEFALNHSITFSTRPPQTYMPHQKLIWTLDAWMSVEAVGEKVSSCVLEMWFWWHSSLWTHSPSFVKNFSTIDGYDGYDIILPDMLVQPVKTACCMHVLQSTLSIKEYTMRCLNIKVVSCNLWETPSLEASLNDVFLSVPRLLFQQIIYAHRKAFGADNFAKIRTCFDFFQKNVVRLEDIKVLCSLIGSSSHQRFKALLHLFIEPLLKELYLHFCSTDFSASLGRAWFLIGRLRFSLLLGCEDVDPALKYAHKYSRLEERISSLNLEIKVRQECEYLAGCSALMESDKRRGQTLGKLETERKRLLRKMVFRSNPENFSTLKDKCLEFLQFIETLKDVVRYTKDMELQEVGDQVSNWQKSASCFIDQLSEYADYVDVTQPVQVAVYEMKLGLSLIMAAAMQRKFLTGIKEDNMDHVLQSIYSFMKFPRGFPSKSIALSIEGRLPGISSLNIDLHADFWALDMSLLEKVTTVSSQDNAGKMISLLQVKVSLYHNILVRIAHFVANARLMDQTSFMLLDKIFNDFVNIWMNMKVQGRIKEGLDARQYKFRPRAFKIERILEVDISKLGKLFVNDSFLEWQELLSEEDSTGSSEASEQQESSKEEWDLMQESILNDLVRTHNQLFGSSNLVLSPGAFMITDADRLLSFVDSYTLGVNMVKGLGGALSYSLDTKLVPEHLFRLCLDQEFFSSHKSASKYNFYKDTNAPVMFKMVKLLTSLHERILSLLSEWEDHPGLQKILDVIEMLLAIPIDTPLAKALSGLQFLLNRTRALQESGSKFYISDLLEPIITLVCSWQKMEFNSWPALLDEVQDQYASEAGKLWFPLFSVLQHRHCADIATYDQSTIESLEEFVQTSSIGEFRKRLQLLFAFHGQITSGRCLGFYSTPWQEKNLHILYNIFGYYVQFLPKVLEHIEANRRNIEMELKELLKLCRWEHVESYLSIENSKRTRQKLRKLIQKYSDLLQQPVRHVINEIAAQRAVKAESLQDRNPHNDILDKNMILLDELLYPQFIDEDGCMWYADWRKKLNDSVLTLHTARVPEICSLGTEEVARISRQCLDSQSTGPPRQEEWKSVWHTLEKLCRTTTDCNDLWKDVNKSVGKKRALSELLKLLENSGLQRHMFERIEISKPSNWMFLEPSYDARHLLLAPSRLSHLTDSTASEFHHLLDENLEVEWKISNEYYFKSMALVQLLQQISLKPHEDFTLEQTSRAVSFLVHLIVIQQAQRAEAYSFAKQLKWLRECLSALKPFHSNCTSIDERAGNECSVTQNQHIIFRCMWQQKQLLDLLCSMLREESLLLRTVVDSHSNSCQSVKPAANQVLAFIGKFIPVLQRSKESLDDYLLGHHVAITTVNASSQPYIITKQMEQLVLNNFKVIKEFEEQVVAFRKQDLNKGLAVEALLGHFEEVFEKGKLMSEQLNSVLETRRESVNACAEPESGFCEALKGTLECIMNLLQKIYSASNSCSTSEEPSGDITTWESLFKSSVADMSLQRLCNNLLETIFCAEKLADLFGNEHIGNCWHIGAHLKNLHMFLDIILTFGDGLLQNLLAVHKTVSILTHELARVLASLFSKGFGISPKDQREDDSSHDVSQDASGTGMGEGAGINDISDQINDEDQLLGASDVAGEEQDASGEVQKNNEKGIEMEQDFEADTFSVSEDSGQDDNEDNEEQQLDSAMGNAGADSEVVDEKLWNKDEDDNPNDTNEKYETGGPSAKDGEARELRAKEDSAITDDEPGEPSYEELDRQTDDTENQDIPGDTDDKEDIGMDKKEAFTDATGLQVDDEDQSPCQDMDTDEKESDFKEDVGEQGEPTGDGNEEEDNLNPTDETMEEADEQVGVTSEKEEPGKDHKEGSDMNLVEPSPGIPDFTDGNAESATEQNGESQPLSSRNAVQEANWSRQSEINNDFASHSNSSLEIDVINTDSSNGGKLTEYQPKTHLPQQEASVQKSEPNPCRNVGDALEEWKQKVKVSVDLQGDNREAQGDMEDENADEYGYVDQFENGIAQTLGPATSEQKIDINANGNVPDEDTLEAHRDEMTGMEVEQQQFEDQSVKHGTSLLNNKMNEQMHIADGEKSPEEGSQESHGHDEGHAGSLSDLVSVKRSYLSEDISQLSKLSVCDEQLEIVRSLDDVSIAVKNDATALWRRCELLTTRLSHELAEQLRLIMEPTIASKLQGDYKTGKRINMKKVIPYIASHYRKDKIWLRRTRPNKRDYQVVIAVDDSLSMSENSCGQVAIEALVIVCRAMSQLEMGDLAVVSFGKKGNIQLLHEFDQPFTGDAGIKMVSSLTFKQDNTALGDPVVDLLKYLNNMLDVAVAKARIPSGENPLEQLVLIIGDGRFSEKNLKTYVRDVSSRKCMVAYLILDNSKESIMDHLEALPQADGKLKLSKYLDFFPFPYYIVLRNIEALPRTLGNLLRQWFELMRTNLMGNKQGFSAVLVSLFLKVKRTVVAVEKLPASSSISGRRKSFSA</sequence>
<dbReference type="InterPro" id="IPR036465">
    <property type="entry name" value="vWFA_dom_sf"/>
</dbReference>
<dbReference type="GO" id="GO:0030687">
    <property type="term" value="C:preribosome, large subunit precursor"/>
    <property type="evidence" value="ECO:0007669"/>
    <property type="project" value="TreeGrafter"/>
</dbReference>
<keyword evidence="10" id="KW-0175">Coiled coil</keyword>
<feature type="compositionally biased region" description="Acidic residues" evidence="11">
    <location>
        <begin position="4811"/>
        <end position="4830"/>
    </location>
</feature>
<feature type="region of interest" description="Disordered" evidence="11">
    <location>
        <begin position="5066"/>
        <end position="5087"/>
    </location>
</feature>
<keyword evidence="14" id="KW-1185">Reference proteome</keyword>
<dbReference type="InterPro" id="IPR012099">
    <property type="entry name" value="Midasin"/>
</dbReference>
<dbReference type="PIRSF" id="PIRSF010340">
    <property type="entry name" value="Midasin"/>
    <property type="match status" value="1"/>
</dbReference>
<dbReference type="PROSITE" id="PS50234">
    <property type="entry name" value="VWFA"/>
    <property type="match status" value="1"/>
</dbReference>
<evidence type="ECO:0000259" key="12">
    <source>
        <dbReference type="PROSITE" id="PS50234"/>
    </source>
</evidence>
<comment type="caution">
    <text evidence="13">The sequence shown here is derived from an EMBL/GenBank/DDBJ whole genome shotgun (WGS) entry which is preliminary data.</text>
</comment>
<gene>
    <name evidence="13" type="ORF">HS088_TW14G00556</name>
</gene>
<dbReference type="InterPro" id="IPR002035">
    <property type="entry name" value="VWF_A"/>
</dbReference>
<dbReference type="FunFam" id="3.40.50.300:FF:001368">
    <property type="entry name" value="Midasin"/>
    <property type="match status" value="1"/>
</dbReference>
<evidence type="ECO:0000313" key="13">
    <source>
        <dbReference type="EMBL" id="KAF5736414.1"/>
    </source>
</evidence>
<keyword evidence="8 9" id="KW-0539">Nucleus</keyword>
<dbReference type="FunFam" id="3.40.50.300:FF:000142">
    <property type="entry name" value="Midasin"/>
    <property type="match status" value="1"/>
</dbReference>
<dbReference type="SMART" id="SM00382">
    <property type="entry name" value="AAA"/>
    <property type="match status" value="6"/>
</dbReference>
<dbReference type="FunFam" id="3.40.50.300:FF:000582">
    <property type="entry name" value="Midasin"/>
    <property type="match status" value="1"/>
</dbReference>
<feature type="domain" description="VWFA" evidence="12">
    <location>
        <begin position="5209"/>
        <end position="5408"/>
    </location>
</feature>
<evidence type="ECO:0000256" key="8">
    <source>
        <dbReference type="ARBA" id="ARBA00023242"/>
    </source>
</evidence>
<evidence type="ECO:0000256" key="1">
    <source>
        <dbReference type="ARBA" id="ARBA00004604"/>
    </source>
</evidence>
<feature type="compositionally biased region" description="Polar residues" evidence="11">
    <location>
        <begin position="4934"/>
        <end position="4945"/>
    </location>
</feature>
<feature type="compositionally biased region" description="Acidic residues" evidence="11">
    <location>
        <begin position="4656"/>
        <end position="4668"/>
    </location>
</feature>
<dbReference type="GO" id="GO:0005730">
    <property type="term" value="C:nucleolus"/>
    <property type="evidence" value="ECO:0007669"/>
    <property type="project" value="UniProtKB-SubCell"/>
</dbReference>
<dbReference type="SUPFAM" id="SSF53300">
    <property type="entry name" value="vWA-like"/>
    <property type="match status" value="1"/>
</dbReference>
<dbReference type="SUPFAM" id="SSF52540">
    <property type="entry name" value="P-loop containing nucleoside triphosphate hydrolases"/>
    <property type="match status" value="6"/>
</dbReference>
<keyword evidence="6 9" id="KW-0067">ATP-binding</keyword>
<feature type="compositionally biased region" description="Basic and acidic residues" evidence="11">
    <location>
        <begin position="4575"/>
        <end position="4587"/>
    </location>
</feature>
<dbReference type="FunFam" id="3.40.50.300:FF:001384">
    <property type="entry name" value="Midasin"/>
    <property type="match status" value="1"/>
</dbReference>
<dbReference type="FunCoup" id="A0A7J7CQT9">
    <property type="interactions" value="3171"/>
</dbReference>
<evidence type="ECO:0000256" key="11">
    <source>
        <dbReference type="SAM" id="MobiDB-lite"/>
    </source>
</evidence>
<feature type="compositionally biased region" description="Basic and acidic residues" evidence="11">
    <location>
        <begin position="4711"/>
        <end position="4724"/>
    </location>
</feature>
<evidence type="ECO:0000256" key="2">
    <source>
        <dbReference type="ARBA" id="ARBA00004642"/>
    </source>
</evidence>
<evidence type="ECO:0000313" key="14">
    <source>
        <dbReference type="Proteomes" id="UP000593562"/>
    </source>
</evidence>
<dbReference type="Gene3D" id="3.40.50.300">
    <property type="entry name" value="P-loop containing nucleotide triphosphate hydrolases"/>
    <property type="match status" value="7"/>
</dbReference>
<feature type="compositionally biased region" description="Basic and acidic residues" evidence="11">
    <location>
        <begin position="4836"/>
        <end position="4849"/>
    </location>
</feature>
<dbReference type="FunFam" id="3.40.50.300:FF:001861">
    <property type="entry name" value="Midasin"/>
    <property type="match status" value="1"/>
</dbReference>
<feature type="region of interest" description="Disordered" evidence="11">
    <location>
        <begin position="4650"/>
        <end position="4952"/>
    </location>
</feature>
<dbReference type="Pfam" id="PF17867">
    <property type="entry name" value="AAA_lid_7"/>
    <property type="match status" value="3"/>
</dbReference>
<dbReference type="CDD" id="cd00009">
    <property type="entry name" value="AAA"/>
    <property type="match status" value="1"/>
</dbReference>
<dbReference type="InterPro" id="IPR011704">
    <property type="entry name" value="ATPase_dyneun-rel_AAA"/>
</dbReference>
<dbReference type="FunFam" id="3.40.50.410:FF:000114">
    <property type="entry name" value="Midasin"/>
    <property type="match status" value="1"/>
</dbReference>
<dbReference type="PANTHER" id="PTHR48103:SF2">
    <property type="entry name" value="MIDASIN"/>
    <property type="match status" value="1"/>
</dbReference>
<feature type="compositionally biased region" description="Acidic residues" evidence="11">
    <location>
        <begin position="4725"/>
        <end position="4737"/>
    </location>
</feature>
<dbReference type="GO" id="GO:0000055">
    <property type="term" value="P:ribosomal large subunit export from nucleus"/>
    <property type="evidence" value="ECO:0007669"/>
    <property type="project" value="TreeGrafter"/>
</dbReference>
<feature type="compositionally biased region" description="Basic and acidic residues" evidence="11">
    <location>
        <begin position="5066"/>
        <end position="5085"/>
    </location>
</feature>
<evidence type="ECO:0000256" key="6">
    <source>
        <dbReference type="ARBA" id="ARBA00022840"/>
    </source>
</evidence>
<feature type="compositionally biased region" description="Polar residues" evidence="11">
    <location>
        <begin position="4867"/>
        <end position="4923"/>
    </location>
</feature>
<dbReference type="InterPro" id="IPR040848">
    <property type="entry name" value="AAA_lid_7"/>
</dbReference>
<dbReference type="GO" id="GO:0000027">
    <property type="term" value="P:ribosomal large subunit assembly"/>
    <property type="evidence" value="ECO:0007669"/>
    <property type="project" value="InterPro"/>
</dbReference>
<feature type="compositionally biased region" description="Basic and acidic residues" evidence="11">
    <location>
        <begin position="4760"/>
        <end position="4769"/>
    </location>
</feature>
<evidence type="ECO:0000256" key="10">
    <source>
        <dbReference type="SAM" id="Coils"/>
    </source>
</evidence>
<organism evidence="13 14">
    <name type="scientific">Tripterygium wilfordii</name>
    <name type="common">Thunder God vine</name>
    <dbReference type="NCBI Taxonomy" id="458696"/>
    <lineage>
        <taxon>Eukaryota</taxon>
        <taxon>Viridiplantae</taxon>
        <taxon>Streptophyta</taxon>
        <taxon>Embryophyta</taxon>
        <taxon>Tracheophyta</taxon>
        <taxon>Spermatophyta</taxon>
        <taxon>Magnoliopsida</taxon>
        <taxon>eudicotyledons</taxon>
        <taxon>Gunneridae</taxon>
        <taxon>Pentapetalae</taxon>
        <taxon>rosids</taxon>
        <taxon>fabids</taxon>
        <taxon>Celastrales</taxon>
        <taxon>Celastraceae</taxon>
        <taxon>Tripterygium</taxon>
    </lineage>
</organism>
<dbReference type="PANTHER" id="PTHR48103">
    <property type="entry name" value="MIDASIN-RELATED"/>
    <property type="match status" value="1"/>
</dbReference>
<evidence type="ECO:0000256" key="3">
    <source>
        <dbReference type="ARBA" id="ARBA00007188"/>
    </source>
</evidence>
<dbReference type="Pfam" id="PF07728">
    <property type="entry name" value="AAA_5"/>
    <property type="match status" value="7"/>
</dbReference>
<comment type="subcellular location">
    <subcellularLocation>
        <location evidence="1">Nucleus</location>
        <location evidence="1">Nucleolus</location>
    </subcellularLocation>
    <subcellularLocation>
        <location evidence="2">Nucleus</location>
        <location evidence="2">Nucleoplasm</location>
    </subcellularLocation>
</comment>
<accession>A0A7J7CQT9</accession>
<feature type="region of interest" description="Disordered" evidence="11">
    <location>
        <begin position="4573"/>
        <end position="4604"/>
    </location>
</feature>
<dbReference type="GO" id="GO:0005654">
    <property type="term" value="C:nucleoplasm"/>
    <property type="evidence" value="ECO:0007669"/>
    <property type="project" value="UniProtKB-SubCell"/>
</dbReference>
<reference evidence="13 14" key="1">
    <citation type="journal article" date="2020" name="Nat. Commun.">
        <title>Genome of Tripterygium wilfordii and identification of cytochrome P450 involved in triptolide biosynthesis.</title>
        <authorList>
            <person name="Tu L."/>
            <person name="Su P."/>
            <person name="Zhang Z."/>
            <person name="Gao L."/>
            <person name="Wang J."/>
            <person name="Hu T."/>
            <person name="Zhou J."/>
            <person name="Zhang Y."/>
            <person name="Zhao Y."/>
            <person name="Liu Y."/>
            <person name="Song Y."/>
            <person name="Tong Y."/>
            <person name="Lu Y."/>
            <person name="Yang J."/>
            <person name="Xu C."/>
            <person name="Jia M."/>
            <person name="Peters R.J."/>
            <person name="Huang L."/>
            <person name="Gao W."/>
        </authorList>
    </citation>
    <scope>NUCLEOTIDE SEQUENCE [LARGE SCALE GENOMIC DNA]</scope>
    <source>
        <strain evidence="14">cv. XIE 37</strain>
        <tissue evidence="13">Leaf</tissue>
    </source>
</reference>
<dbReference type="InterPro" id="IPR027417">
    <property type="entry name" value="P-loop_NTPase"/>
</dbReference>
<keyword evidence="7 9" id="KW-0143">Chaperone</keyword>
<dbReference type="InterPro" id="IPR025662">
    <property type="entry name" value="Sigma_54_int_dom_ATP-bd_1"/>
</dbReference>
<evidence type="ECO:0000256" key="9">
    <source>
        <dbReference type="PIRNR" id="PIRNR010340"/>
    </source>
</evidence>
<comment type="similarity">
    <text evidence="3 9">Belongs to the midasin family.</text>
</comment>
<evidence type="ECO:0000256" key="4">
    <source>
        <dbReference type="ARBA" id="ARBA00017143"/>
    </source>
</evidence>
<evidence type="ECO:0000256" key="7">
    <source>
        <dbReference type="ARBA" id="ARBA00023186"/>
    </source>
</evidence>
<feature type="compositionally biased region" description="Acidic residues" evidence="11">
    <location>
        <begin position="4745"/>
        <end position="4759"/>
    </location>
</feature>
<evidence type="ECO:0000256" key="5">
    <source>
        <dbReference type="ARBA" id="ARBA00022741"/>
    </source>
</evidence>
<dbReference type="Pfam" id="PF21108">
    <property type="entry name" value="MDN1_4th"/>
    <property type="match status" value="1"/>
</dbReference>
<keyword evidence="5 9" id="KW-0547">Nucleotide-binding</keyword>
<dbReference type="InterPro" id="IPR041190">
    <property type="entry name" value="Midasin_AAA_lid_5"/>
</dbReference>
<dbReference type="EMBL" id="JAAARO010000014">
    <property type="protein sequence ID" value="KAF5736414.1"/>
    <property type="molecule type" value="Genomic_DNA"/>
</dbReference>
<proteinExistence type="inferred from homology"/>
<dbReference type="Pfam" id="PF17865">
    <property type="entry name" value="AAA_lid_5"/>
    <property type="match status" value="1"/>
</dbReference>
<feature type="compositionally biased region" description="Acidic residues" evidence="11">
    <location>
        <begin position="4777"/>
        <end position="4794"/>
    </location>
</feature>
<dbReference type="PROSITE" id="PS00675">
    <property type="entry name" value="SIGMA54_INTERACT_1"/>
    <property type="match status" value="1"/>
</dbReference>
<feature type="coiled-coil region" evidence="10">
    <location>
        <begin position="3909"/>
        <end position="3964"/>
    </location>
</feature>
<dbReference type="InterPro" id="IPR048617">
    <property type="entry name" value="MDN1_AAA_lid_4"/>
</dbReference>
<dbReference type="GO" id="GO:0016887">
    <property type="term" value="F:ATP hydrolysis activity"/>
    <property type="evidence" value="ECO:0007669"/>
    <property type="project" value="InterPro"/>
</dbReference>